<feature type="compositionally biased region" description="Pro residues" evidence="1">
    <location>
        <begin position="385"/>
        <end position="399"/>
    </location>
</feature>
<dbReference type="InterPro" id="IPR013783">
    <property type="entry name" value="Ig-like_fold"/>
</dbReference>
<feature type="compositionally biased region" description="Low complexity" evidence="1">
    <location>
        <begin position="375"/>
        <end position="384"/>
    </location>
</feature>
<protein>
    <recommendedName>
        <fullName evidence="3">Fibronectin type-III domain-containing protein</fullName>
    </recommendedName>
</protein>
<dbReference type="Gene3D" id="2.60.40.10">
    <property type="entry name" value="Immunoglobulins"/>
    <property type="match status" value="2"/>
</dbReference>
<comment type="caution">
    <text evidence="4">The sequence shown here is derived from an EMBL/GenBank/DDBJ whole genome shotgun (WGS) entry which is preliminary data.</text>
</comment>
<dbReference type="GO" id="GO:0046872">
    <property type="term" value="F:metal ion binding"/>
    <property type="evidence" value="ECO:0007669"/>
    <property type="project" value="InterPro"/>
</dbReference>
<feature type="domain" description="Fibronectin type-III" evidence="3">
    <location>
        <begin position="43"/>
        <end position="138"/>
    </location>
</feature>
<feature type="region of interest" description="Disordered" evidence="1">
    <location>
        <begin position="370"/>
        <end position="419"/>
    </location>
</feature>
<feature type="transmembrane region" description="Helical" evidence="2">
    <location>
        <begin position="432"/>
        <end position="450"/>
    </location>
</feature>
<dbReference type="InterPro" id="IPR008963">
    <property type="entry name" value="Purple_acid_Pase-like_N"/>
</dbReference>
<dbReference type="InterPro" id="IPR003961">
    <property type="entry name" value="FN3_dom"/>
</dbReference>
<organism evidence="4 5">
    <name type="scientific">Candidatus Woesebacteria bacterium RIFCSPHIGHO2_01_FULL_44_21</name>
    <dbReference type="NCBI Taxonomy" id="1802503"/>
    <lineage>
        <taxon>Bacteria</taxon>
        <taxon>Candidatus Woeseibacteriota</taxon>
    </lineage>
</organism>
<name>A0A1F7YV47_9BACT</name>
<reference evidence="4 5" key="1">
    <citation type="journal article" date="2016" name="Nat. Commun.">
        <title>Thousands of microbial genomes shed light on interconnected biogeochemical processes in an aquifer system.</title>
        <authorList>
            <person name="Anantharaman K."/>
            <person name="Brown C.T."/>
            <person name="Hug L.A."/>
            <person name="Sharon I."/>
            <person name="Castelle C.J."/>
            <person name="Probst A.J."/>
            <person name="Thomas B.C."/>
            <person name="Singh A."/>
            <person name="Wilkins M.J."/>
            <person name="Karaoz U."/>
            <person name="Brodie E.L."/>
            <person name="Williams K.H."/>
            <person name="Hubbard S.S."/>
            <person name="Banfield J.F."/>
        </authorList>
    </citation>
    <scope>NUCLEOTIDE SEQUENCE [LARGE SCALE GENOMIC DNA]</scope>
</reference>
<evidence type="ECO:0000259" key="3">
    <source>
        <dbReference type="PROSITE" id="PS50853"/>
    </source>
</evidence>
<evidence type="ECO:0000256" key="1">
    <source>
        <dbReference type="SAM" id="MobiDB-lite"/>
    </source>
</evidence>
<dbReference type="AlphaFoldDB" id="A0A1F7YV47"/>
<evidence type="ECO:0000313" key="5">
    <source>
        <dbReference type="Proteomes" id="UP000178870"/>
    </source>
</evidence>
<dbReference type="Proteomes" id="UP000178870">
    <property type="component" value="Unassembled WGS sequence"/>
</dbReference>
<proteinExistence type="predicted"/>
<keyword evidence="2" id="KW-1133">Transmembrane helix</keyword>
<dbReference type="EMBL" id="MGGP01000030">
    <property type="protein sequence ID" value="OGM31104.1"/>
    <property type="molecule type" value="Genomic_DNA"/>
</dbReference>
<gene>
    <name evidence="4" type="ORF">A2803_05375</name>
</gene>
<keyword evidence="2" id="KW-0472">Membrane</keyword>
<dbReference type="Pfam" id="PF19077">
    <property type="entry name" value="Big_13"/>
    <property type="match status" value="1"/>
</dbReference>
<evidence type="ECO:0000313" key="4">
    <source>
        <dbReference type="EMBL" id="OGM31104.1"/>
    </source>
</evidence>
<dbReference type="SUPFAM" id="SSF49363">
    <property type="entry name" value="Purple acid phosphatase, N-terminal domain"/>
    <property type="match status" value="1"/>
</dbReference>
<accession>A0A1F7YV47</accession>
<dbReference type="CDD" id="cd00063">
    <property type="entry name" value="FN3"/>
    <property type="match status" value="1"/>
</dbReference>
<feature type="transmembrane region" description="Helical" evidence="2">
    <location>
        <begin position="12"/>
        <end position="29"/>
    </location>
</feature>
<dbReference type="GO" id="GO:0003993">
    <property type="term" value="F:acid phosphatase activity"/>
    <property type="evidence" value="ECO:0007669"/>
    <property type="project" value="InterPro"/>
</dbReference>
<evidence type="ECO:0000256" key="2">
    <source>
        <dbReference type="SAM" id="Phobius"/>
    </source>
</evidence>
<keyword evidence="2" id="KW-0812">Transmembrane</keyword>
<dbReference type="InterPro" id="IPR044016">
    <property type="entry name" value="Big_13"/>
</dbReference>
<dbReference type="PROSITE" id="PS50853">
    <property type="entry name" value="FN3"/>
    <property type="match status" value="1"/>
</dbReference>
<sequence length="453" mass="46693">MSILRNRIPSILGVIVLVIGLAAGVFLIGQQQIFRLGAAGSQAPNDVRISNVSDISFTVSWFTERDTVGFVSWGESTSLGELAREVEGSSKSVHSITIGSLTPGKTYYFVINSAGTDFDNNGVPWSVSTGPALGSPPGTLLASGVVVKGDSTPAGNVLVYINGGAMGQMSTITSINGTWTIPLSQARAKTLSTYAAFDANSVLDIFVQAGSTTAAAQVTALEANPIPNITLGQTHDFRNEPTGGVNLPEANVNLPTESDEGSPGALDVSGEANTEPSEIVTLKDLDPGETVFTATPEFFGEGPAGETITITIESTPVTESVRVSSGGLWKFSPPTTLEDGEHTITITWTDAQGFLRRVSRTFTVLAAEGEPGFVSTPSGATATPSPSPTPSPTPTPTPSPTVTASPAPTPTRVSIPSTESGIPVAGSLTPTFLLATIGLLLFFSGIVISIKNA</sequence>